<organism evidence="2 3">
    <name type="scientific">Obba rivulosa</name>
    <dbReference type="NCBI Taxonomy" id="1052685"/>
    <lineage>
        <taxon>Eukaryota</taxon>
        <taxon>Fungi</taxon>
        <taxon>Dikarya</taxon>
        <taxon>Basidiomycota</taxon>
        <taxon>Agaricomycotina</taxon>
        <taxon>Agaricomycetes</taxon>
        <taxon>Polyporales</taxon>
        <taxon>Gelatoporiaceae</taxon>
        <taxon>Obba</taxon>
    </lineage>
</organism>
<dbReference type="Proteomes" id="UP000250043">
    <property type="component" value="Unassembled WGS sequence"/>
</dbReference>
<feature type="transmembrane region" description="Helical" evidence="1">
    <location>
        <begin position="42"/>
        <end position="62"/>
    </location>
</feature>
<accession>A0A8E2ARG6</accession>
<proteinExistence type="predicted"/>
<gene>
    <name evidence="2" type="ORF">OBBRIDRAFT_116712</name>
</gene>
<reference evidence="2 3" key="1">
    <citation type="submission" date="2016-07" db="EMBL/GenBank/DDBJ databases">
        <title>Draft genome of the white-rot fungus Obba rivulosa 3A-2.</title>
        <authorList>
            <consortium name="DOE Joint Genome Institute"/>
            <person name="Miettinen O."/>
            <person name="Riley R."/>
            <person name="Acob R."/>
            <person name="Barry K."/>
            <person name="Cullen D."/>
            <person name="De Vries R."/>
            <person name="Hainaut M."/>
            <person name="Hatakka A."/>
            <person name="Henrissat B."/>
            <person name="Hilden K."/>
            <person name="Kuo R."/>
            <person name="Labutti K."/>
            <person name="Lipzen A."/>
            <person name="Makela M.R."/>
            <person name="Sandor L."/>
            <person name="Spatafora J.W."/>
            <person name="Grigoriev I.V."/>
            <person name="Hibbett D.S."/>
        </authorList>
    </citation>
    <scope>NUCLEOTIDE SEQUENCE [LARGE SCALE GENOMIC DNA]</scope>
    <source>
        <strain evidence="2 3">3A-2</strain>
    </source>
</reference>
<keyword evidence="3" id="KW-1185">Reference proteome</keyword>
<sequence>MYRDLFYCQVSTTSTSADKTLTDVFLRCSARRKHKTKLKKRNIAETLLLFSLLIASIFTFRFSRQASPVATLRHRVFPRFKQRSQGFLC</sequence>
<evidence type="ECO:0000313" key="2">
    <source>
        <dbReference type="EMBL" id="OCH87979.1"/>
    </source>
</evidence>
<evidence type="ECO:0000256" key="1">
    <source>
        <dbReference type="SAM" id="Phobius"/>
    </source>
</evidence>
<keyword evidence="1" id="KW-1133">Transmembrane helix</keyword>
<keyword evidence="1" id="KW-0812">Transmembrane</keyword>
<dbReference type="EMBL" id="KV722466">
    <property type="protein sequence ID" value="OCH87979.1"/>
    <property type="molecule type" value="Genomic_DNA"/>
</dbReference>
<dbReference type="AlphaFoldDB" id="A0A8E2ARG6"/>
<protein>
    <submittedName>
        <fullName evidence="2">Uncharacterized protein</fullName>
    </submittedName>
</protein>
<keyword evidence="1" id="KW-0472">Membrane</keyword>
<name>A0A8E2ARG6_9APHY</name>
<evidence type="ECO:0000313" key="3">
    <source>
        <dbReference type="Proteomes" id="UP000250043"/>
    </source>
</evidence>